<dbReference type="Proteomes" id="UP000225706">
    <property type="component" value="Unassembled WGS sequence"/>
</dbReference>
<name>A0A2B4SFQ9_STYPI</name>
<accession>A0A2B4SFQ9</accession>
<evidence type="ECO:0000256" key="1">
    <source>
        <dbReference type="SAM" id="Phobius"/>
    </source>
</evidence>
<keyword evidence="1" id="KW-0472">Membrane</keyword>
<organism evidence="2 3">
    <name type="scientific">Stylophora pistillata</name>
    <name type="common">Smooth cauliflower coral</name>
    <dbReference type="NCBI Taxonomy" id="50429"/>
    <lineage>
        <taxon>Eukaryota</taxon>
        <taxon>Metazoa</taxon>
        <taxon>Cnidaria</taxon>
        <taxon>Anthozoa</taxon>
        <taxon>Hexacorallia</taxon>
        <taxon>Scleractinia</taxon>
        <taxon>Astrocoeniina</taxon>
        <taxon>Pocilloporidae</taxon>
        <taxon>Stylophora</taxon>
    </lineage>
</organism>
<gene>
    <name evidence="2" type="ORF">AWC38_SpisGene7850</name>
</gene>
<protein>
    <submittedName>
        <fullName evidence="2">Uncharacterized protein</fullName>
    </submittedName>
</protein>
<sequence>MSLSPSPTGFIHDTTRRRVIGRETSNVLTRTSLSESMGEFTSMTKTLPVDVLSFDRKTIAKSSMIITPSSSIYNESKIQDFATQHREGLPGEILAGSVAGGLTVLILIGLLLLAVILKRRKAGGLVVAQSNTEASFDNLGFNGGRKISEYMDLSELELVRVRITNTVKRKMSAFTKDNQKTSRVSCGRLDLVEVPVNSNIDDDILLTAWV</sequence>
<keyword evidence="3" id="KW-1185">Reference proteome</keyword>
<keyword evidence="1" id="KW-1133">Transmembrane helix</keyword>
<dbReference type="OrthoDB" id="5985639at2759"/>
<evidence type="ECO:0000313" key="3">
    <source>
        <dbReference type="Proteomes" id="UP000225706"/>
    </source>
</evidence>
<reference evidence="3" key="1">
    <citation type="journal article" date="2017" name="bioRxiv">
        <title>Comparative analysis of the genomes of Stylophora pistillata and Acropora digitifera provides evidence for extensive differences between species of corals.</title>
        <authorList>
            <person name="Voolstra C.R."/>
            <person name="Li Y."/>
            <person name="Liew Y.J."/>
            <person name="Baumgarten S."/>
            <person name="Zoccola D."/>
            <person name="Flot J.-F."/>
            <person name="Tambutte S."/>
            <person name="Allemand D."/>
            <person name="Aranda M."/>
        </authorList>
    </citation>
    <scope>NUCLEOTIDE SEQUENCE [LARGE SCALE GENOMIC DNA]</scope>
</reference>
<dbReference type="EMBL" id="LSMT01000103">
    <property type="protein sequence ID" value="PFX27438.1"/>
    <property type="molecule type" value="Genomic_DNA"/>
</dbReference>
<evidence type="ECO:0000313" key="2">
    <source>
        <dbReference type="EMBL" id="PFX27438.1"/>
    </source>
</evidence>
<proteinExistence type="predicted"/>
<dbReference type="AlphaFoldDB" id="A0A2B4SFQ9"/>
<comment type="caution">
    <text evidence="2">The sequence shown here is derived from an EMBL/GenBank/DDBJ whole genome shotgun (WGS) entry which is preliminary data.</text>
</comment>
<feature type="transmembrane region" description="Helical" evidence="1">
    <location>
        <begin position="93"/>
        <end position="117"/>
    </location>
</feature>
<keyword evidence="1" id="KW-0812">Transmembrane</keyword>